<proteinExistence type="predicted"/>
<dbReference type="Pfam" id="PF00076">
    <property type="entry name" value="RRM_1"/>
    <property type="match status" value="1"/>
</dbReference>
<dbReference type="CDD" id="cd12355">
    <property type="entry name" value="RRM_RBM18"/>
    <property type="match status" value="1"/>
</dbReference>
<reference evidence="5 6" key="1">
    <citation type="submission" date="2019-01" db="EMBL/GenBank/DDBJ databases">
        <title>Draft genome sequences of three monokaryotic isolates of the white-rot basidiomycete fungus Dichomitus squalens.</title>
        <authorList>
            <consortium name="DOE Joint Genome Institute"/>
            <person name="Lopez S.C."/>
            <person name="Andreopoulos B."/>
            <person name="Pangilinan J."/>
            <person name="Lipzen A."/>
            <person name="Riley R."/>
            <person name="Ahrendt S."/>
            <person name="Ng V."/>
            <person name="Barry K."/>
            <person name="Daum C."/>
            <person name="Grigoriev I.V."/>
            <person name="Hilden K.S."/>
            <person name="Makela M.R."/>
            <person name="de Vries R.P."/>
        </authorList>
    </citation>
    <scope>NUCLEOTIDE SEQUENCE [LARGE SCALE GENOMIC DNA]</scope>
    <source>
        <strain evidence="5 6">CBS 464.89</strain>
    </source>
</reference>
<evidence type="ECO:0000256" key="1">
    <source>
        <dbReference type="ARBA" id="ARBA00021141"/>
    </source>
</evidence>
<dbReference type="PROSITE" id="PS50102">
    <property type="entry name" value="RRM"/>
    <property type="match status" value="1"/>
</dbReference>
<gene>
    <name evidence="5" type="ORF">BD310DRAFT_819689</name>
</gene>
<feature type="compositionally biased region" description="Polar residues" evidence="4">
    <location>
        <begin position="242"/>
        <end position="252"/>
    </location>
</feature>
<dbReference type="Proteomes" id="UP000292082">
    <property type="component" value="Unassembled WGS sequence"/>
</dbReference>
<feature type="compositionally biased region" description="Basic residues" evidence="4">
    <location>
        <begin position="321"/>
        <end position="330"/>
    </location>
</feature>
<dbReference type="InterPro" id="IPR000504">
    <property type="entry name" value="RRM_dom"/>
</dbReference>
<evidence type="ECO:0000313" key="6">
    <source>
        <dbReference type="Proteomes" id="UP000292082"/>
    </source>
</evidence>
<feature type="compositionally biased region" description="Polar residues" evidence="4">
    <location>
        <begin position="1"/>
        <end position="12"/>
    </location>
</feature>
<dbReference type="AlphaFoldDB" id="A0A4Q9PUS4"/>
<dbReference type="Gene3D" id="3.30.70.330">
    <property type="match status" value="1"/>
</dbReference>
<dbReference type="InterPro" id="IPR012677">
    <property type="entry name" value="Nucleotide-bd_a/b_plait_sf"/>
</dbReference>
<feature type="region of interest" description="Disordered" evidence="4">
    <location>
        <begin position="201"/>
        <end position="258"/>
    </location>
</feature>
<feature type="compositionally biased region" description="Low complexity" evidence="4">
    <location>
        <begin position="201"/>
        <end position="223"/>
    </location>
</feature>
<evidence type="ECO:0000256" key="3">
    <source>
        <dbReference type="ARBA" id="ARBA00030780"/>
    </source>
</evidence>
<evidence type="ECO:0000256" key="4">
    <source>
        <dbReference type="SAM" id="MobiDB-lite"/>
    </source>
</evidence>
<dbReference type="EMBL" id="ML145126">
    <property type="protein sequence ID" value="TBU58273.1"/>
    <property type="molecule type" value="Genomic_DNA"/>
</dbReference>
<evidence type="ECO:0000313" key="5">
    <source>
        <dbReference type="EMBL" id="TBU58273.1"/>
    </source>
</evidence>
<dbReference type="SMART" id="SM00360">
    <property type="entry name" value="RRM"/>
    <property type="match status" value="1"/>
</dbReference>
<protein>
    <recommendedName>
        <fullName evidence="1">Probable RNA-binding protein 18</fullName>
    </recommendedName>
    <alternativeName>
        <fullName evidence="3">RNA-binding motif protein 18</fullName>
    </alternativeName>
</protein>
<evidence type="ECO:0000256" key="2">
    <source>
        <dbReference type="ARBA" id="ARBA00022884"/>
    </source>
</evidence>
<dbReference type="InterPro" id="IPR035979">
    <property type="entry name" value="RBD_domain_sf"/>
</dbReference>
<feature type="region of interest" description="Disordered" evidence="4">
    <location>
        <begin position="271"/>
        <end position="330"/>
    </location>
</feature>
<organism evidence="5 6">
    <name type="scientific">Dichomitus squalens</name>
    <dbReference type="NCBI Taxonomy" id="114155"/>
    <lineage>
        <taxon>Eukaryota</taxon>
        <taxon>Fungi</taxon>
        <taxon>Dikarya</taxon>
        <taxon>Basidiomycota</taxon>
        <taxon>Agaricomycotina</taxon>
        <taxon>Agaricomycetes</taxon>
        <taxon>Polyporales</taxon>
        <taxon>Polyporaceae</taxon>
        <taxon>Dichomitus</taxon>
    </lineage>
</organism>
<feature type="region of interest" description="Disordered" evidence="4">
    <location>
        <begin position="1"/>
        <end position="30"/>
    </location>
</feature>
<name>A0A4Q9PUS4_9APHY</name>
<accession>A0A4Q9PUS4</accession>
<keyword evidence="6" id="KW-1185">Reference proteome</keyword>
<feature type="compositionally biased region" description="Pro residues" evidence="4">
    <location>
        <begin position="273"/>
        <end position="282"/>
    </location>
</feature>
<dbReference type="InterPro" id="IPR052462">
    <property type="entry name" value="SLIRP/GR-RBP-like"/>
</dbReference>
<dbReference type="PANTHER" id="PTHR48027">
    <property type="entry name" value="HETEROGENEOUS NUCLEAR RIBONUCLEOPROTEIN 87F-RELATED"/>
    <property type="match status" value="1"/>
</dbReference>
<dbReference type="SUPFAM" id="SSF54928">
    <property type="entry name" value="RNA-binding domain, RBD"/>
    <property type="match status" value="1"/>
</dbReference>
<sequence length="330" mass="34183">MSTTPQGRSPSVVSPERTPPNTASASTVLEDHLSYPAAAEPVVPVASSSSSATEARPLLKDRLYVGNLHPSVDEYTLLQAFSKFGKISKLDYLFHKSGPLKGKPRGYAFVQYSNKDDAEKALTHANDKLLRGRKLVVTYANQAPLDAASGALGAGAKNRRAISEVGKPTTLSLLKSAGRGRSDAMDAKIARMEAKLRQLEGASAAPRGTGGTSASASSSLPAHPSLPPKPIAATAALESGGPRQTSATSSAMGSAPLAVRQSGAKFKTRMPALPLPSLPITPPAQSLKRLSEKAPMPSPSASTNPKINLNKKSGLAGVKIVKSKPTHSAG</sequence>
<dbReference type="InterPro" id="IPR039157">
    <property type="entry name" value="RBM18_RRM"/>
</dbReference>
<dbReference type="GO" id="GO:0003723">
    <property type="term" value="F:RNA binding"/>
    <property type="evidence" value="ECO:0007669"/>
    <property type="project" value="UniProtKB-UniRule"/>
</dbReference>
<feature type="compositionally biased region" description="Polar residues" evidence="4">
    <location>
        <begin position="299"/>
        <end position="311"/>
    </location>
</feature>
<keyword evidence="2" id="KW-0694">RNA-binding</keyword>